<name>A0AAD8Y551_9STRA</name>
<keyword evidence="3" id="KW-1185">Reference proteome</keyword>
<feature type="chain" id="PRO_5042251078" evidence="1">
    <location>
        <begin position="23"/>
        <end position="185"/>
    </location>
</feature>
<feature type="signal peptide" evidence="1">
    <location>
        <begin position="1"/>
        <end position="22"/>
    </location>
</feature>
<evidence type="ECO:0000256" key="1">
    <source>
        <dbReference type="SAM" id="SignalP"/>
    </source>
</evidence>
<evidence type="ECO:0000313" key="2">
    <source>
        <dbReference type="EMBL" id="KAK1739338.1"/>
    </source>
</evidence>
<organism evidence="2 3">
    <name type="scientific">Skeletonema marinoi</name>
    <dbReference type="NCBI Taxonomy" id="267567"/>
    <lineage>
        <taxon>Eukaryota</taxon>
        <taxon>Sar</taxon>
        <taxon>Stramenopiles</taxon>
        <taxon>Ochrophyta</taxon>
        <taxon>Bacillariophyta</taxon>
        <taxon>Coscinodiscophyceae</taxon>
        <taxon>Thalassiosirophycidae</taxon>
        <taxon>Thalassiosirales</taxon>
        <taxon>Skeletonemataceae</taxon>
        <taxon>Skeletonema</taxon>
        <taxon>Skeletonema marinoi-dohrnii complex</taxon>
    </lineage>
</organism>
<reference evidence="2" key="1">
    <citation type="submission" date="2023-06" db="EMBL/GenBank/DDBJ databases">
        <title>Survivors Of The Sea: Transcriptome response of Skeletonema marinoi to long-term dormancy.</title>
        <authorList>
            <person name="Pinder M.I.M."/>
            <person name="Kourtchenko O."/>
            <person name="Robertson E.K."/>
            <person name="Larsson T."/>
            <person name="Maumus F."/>
            <person name="Osuna-Cruz C.M."/>
            <person name="Vancaester E."/>
            <person name="Stenow R."/>
            <person name="Vandepoele K."/>
            <person name="Ploug H."/>
            <person name="Bruchert V."/>
            <person name="Godhe A."/>
            <person name="Topel M."/>
        </authorList>
    </citation>
    <scope>NUCLEOTIDE SEQUENCE</scope>
    <source>
        <strain evidence="2">R05AC</strain>
    </source>
</reference>
<dbReference type="AlphaFoldDB" id="A0AAD8Y551"/>
<sequence>MKLSSAAVLLSAAVAALPGASAATVTTAEHVPGITAIALAAEVTGTVATTAATKTAETLITEVLVKTTIVCGWVRIRMVNAVSPVSALGAATSTTAAATSARTRAAHGIAALVIAVWCAETLTVLTATRARGVDTVIGTVTIVVATSGLAATWTIRAETNARPMMSAIGKTATVVANLTIGKKRR</sequence>
<protein>
    <submittedName>
        <fullName evidence="2">Uncharacterized protein</fullName>
    </submittedName>
</protein>
<comment type="caution">
    <text evidence="2">The sequence shown here is derived from an EMBL/GenBank/DDBJ whole genome shotgun (WGS) entry which is preliminary data.</text>
</comment>
<gene>
    <name evidence="2" type="ORF">QTG54_009881</name>
</gene>
<dbReference type="EMBL" id="JATAAI010000018">
    <property type="protein sequence ID" value="KAK1739338.1"/>
    <property type="molecule type" value="Genomic_DNA"/>
</dbReference>
<evidence type="ECO:0000313" key="3">
    <source>
        <dbReference type="Proteomes" id="UP001224775"/>
    </source>
</evidence>
<keyword evidence="1" id="KW-0732">Signal</keyword>
<accession>A0AAD8Y551</accession>
<proteinExistence type="predicted"/>
<dbReference type="Proteomes" id="UP001224775">
    <property type="component" value="Unassembled WGS sequence"/>
</dbReference>